<organism evidence="1 2">
    <name type="scientific">Danaus chrysippus</name>
    <name type="common">African queen</name>
    <dbReference type="NCBI Taxonomy" id="151541"/>
    <lineage>
        <taxon>Eukaryota</taxon>
        <taxon>Metazoa</taxon>
        <taxon>Ecdysozoa</taxon>
        <taxon>Arthropoda</taxon>
        <taxon>Hexapoda</taxon>
        <taxon>Insecta</taxon>
        <taxon>Pterygota</taxon>
        <taxon>Neoptera</taxon>
        <taxon>Endopterygota</taxon>
        <taxon>Lepidoptera</taxon>
        <taxon>Glossata</taxon>
        <taxon>Ditrysia</taxon>
        <taxon>Papilionoidea</taxon>
        <taxon>Nymphalidae</taxon>
        <taxon>Danainae</taxon>
        <taxon>Danaini</taxon>
        <taxon>Danaina</taxon>
        <taxon>Danaus</taxon>
        <taxon>Anosia</taxon>
    </lineage>
</organism>
<accession>A0A8J2RC95</accession>
<protein>
    <submittedName>
        <fullName evidence="1">(African queen) hypothetical protein</fullName>
    </submittedName>
</protein>
<evidence type="ECO:0000313" key="2">
    <source>
        <dbReference type="Proteomes" id="UP000789524"/>
    </source>
</evidence>
<dbReference type="Proteomes" id="UP000789524">
    <property type="component" value="Unassembled WGS sequence"/>
</dbReference>
<dbReference type="AlphaFoldDB" id="A0A8J2RC95"/>
<keyword evidence="2" id="KW-1185">Reference proteome</keyword>
<name>A0A8J2RC95_9NEOP</name>
<proteinExistence type="predicted"/>
<dbReference type="EMBL" id="CAKASE010000083">
    <property type="protein sequence ID" value="CAG9585647.1"/>
    <property type="molecule type" value="Genomic_DNA"/>
</dbReference>
<evidence type="ECO:0000313" key="1">
    <source>
        <dbReference type="EMBL" id="CAG9585647.1"/>
    </source>
</evidence>
<comment type="caution">
    <text evidence="1">The sequence shown here is derived from an EMBL/GenBank/DDBJ whole genome shotgun (WGS) entry which is preliminary data.</text>
</comment>
<reference evidence="1" key="1">
    <citation type="submission" date="2021-09" db="EMBL/GenBank/DDBJ databases">
        <authorList>
            <person name="Martin H S."/>
        </authorList>
    </citation>
    <scope>NUCLEOTIDE SEQUENCE</scope>
</reference>
<gene>
    <name evidence="1" type="ORF">DCHRY22_LOCUS16015</name>
</gene>
<dbReference type="OrthoDB" id="7425679at2759"/>
<sequence>MCWVVSSSECATTSFYFVDKEARTAWGFSVALSREKRMDRDEKCAGIIYLWFTLSLDRIRARAAHDGDNAIAIPKIGLYWQIG</sequence>